<name>A0A3M9XJY8_9HYPH</name>
<keyword evidence="1 2" id="KW-0238">DNA-binding</keyword>
<proteinExistence type="predicted"/>
<dbReference type="SUPFAM" id="SSF50249">
    <property type="entry name" value="Nucleic acid-binding proteins"/>
    <property type="match status" value="1"/>
</dbReference>
<evidence type="ECO:0000256" key="1">
    <source>
        <dbReference type="ARBA" id="ARBA00023125"/>
    </source>
</evidence>
<dbReference type="InterPro" id="IPR000424">
    <property type="entry name" value="Primosome_PriB/ssb"/>
</dbReference>
<reference evidence="3 4" key="1">
    <citation type="submission" date="2018-08" db="EMBL/GenBank/DDBJ databases">
        <title>Genome sequence of Methylocystis hirsuta CSC1, a methanotroph able to accumulate PHAs.</title>
        <authorList>
            <person name="Bordel S."/>
            <person name="Rodriguez E."/>
            <person name="Gancedo J."/>
            <person name="Munoz R."/>
        </authorList>
    </citation>
    <scope>NUCLEOTIDE SEQUENCE [LARGE SCALE GENOMIC DNA]</scope>
    <source>
        <strain evidence="3 4">CSC1</strain>
    </source>
</reference>
<dbReference type="Pfam" id="PF00436">
    <property type="entry name" value="SSB"/>
    <property type="match status" value="1"/>
</dbReference>
<evidence type="ECO:0008006" key="5">
    <source>
        <dbReference type="Google" id="ProtNLM"/>
    </source>
</evidence>
<dbReference type="PROSITE" id="PS50935">
    <property type="entry name" value="SSB"/>
    <property type="match status" value="1"/>
</dbReference>
<protein>
    <recommendedName>
        <fullName evidence="5">Single-stranded DNA-binding protein</fullName>
    </recommendedName>
</protein>
<dbReference type="AlphaFoldDB" id="A0A3M9XJY8"/>
<dbReference type="Proteomes" id="UP000268623">
    <property type="component" value="Unassembled WGS sequence"/>
</dbReference>
<organism evidence="3 4">
    <name type="scientific">Methylocystis hirsuta</name>
    <dbReference type="NCBI Taxonomy" id="369798"/>
    <lineage>
        <taxon>Bacteria</taxon>
        <taxon>Pseudomonadati</taxon>
        <taxon>Pseudomonadota</taxon>
        <taxon>Alphaproteobacteria</taxon>
        <taxon>Hyphomicrobiales</taxon>
        <taxon>Methylocystaceae</taxon>
        <taxon>Methylocystis</taxon>
    </lineage>
</organism>
<dbReference type="GO" id="GO:0003697">
    <property type="term" value="F:single-stranded DNA binding"/>
    <property type="evidence" value="ECO:0007669"/>
    <property type="project" value="InterPro"/>
</dbReference>
<comment type="caution">
    <text evidence="3">The sequence shown here is derived from an EMBL/GenBank/DDBJ whole genome shotgun (WGS) entry which is preliminary data.</text>
</comment>
<accession>A0A3M9XJY8</accession>
<dbReference type="Gene3D" id="2.40.50.140">
    <property type="entry name" value="Nucleic acid-binding proteins"/>
    <property type="match status" value="1"/>
</dbReference>
<gene>
    <name evidence="3" type="ORF">D1O30_19825</name>
</gene>
<evidence type="ECO:0000256" key="2">
    <source>
        <dbReference type="PROSITE-ProRule" id="PRU00252"/>
    </source>
</evidence>
<dbReference type="EMBL" id="QWDD01000003">
    <property type="protein sequence ID" value="RNJ48085.1"/>
    <property type="molecule type" value="Genomic_DNA"/>
</dbReference>
<dbReference type="OrthoDB" id="7581348at2"/>
<keyword evidence="4" id="KW-1185">Reference proteome</keyword>
<sequence length="216" mass="23832">MSGLRPLLFTGLSSAGGATSAPAPKNFPLAAMRQFLAHGRGAPFQNSSSRSARSASLARCGLTSLRLCDLLTPALSDRHRNGSRPNDRRERMSQLNTHIQVGRIGQLKEVGANLVVTVCSNNPYKNGNGEWIDNPEWIEHTIFARQDSRIKWAREKLESGDLVQVTSRPKQTEWKAANGERRFGYTFAVEDIQRLADKPVKKAEAPASKPQGKKAR</sequence>
<evidence type="ECO:0000313" key="4">
    <source>
        <dbReference type="Proteomes" id="UP000268623"/>
    </source>
</evidence>
<evidence type="ECO:0000313" key="3">
    <source>
        <dbReference type="EMBL" id="RNJ48085.1"/>
    </source>
</evidence>
<dbReference type="InterPro" id="IPR012340">
    <property type="entry name" value="NA-bd_OB-fold"/>
</dbReference>